<organism evidence="3 4">
    <name type="scientific">Vogesella indigofera</name>
    <name type="common">Pseudomonas indigofera</name>
    <dbReference type="NCBI Taxonomy" id="45465"/>
    <lineage>
        <taxon>Bacteria</taxon>
        <taxon>Pseudomonadati</taxon>
        <taxon>Pseudomonadota</taxon>
        <taxon>Betaproteobacteria</taxon>
        <taxon>Neisseriales</taxon>
        <taxon>Chromobacteriaceae</taxon>
        <taxon>Vogesella</taxon>
    </lineage>
</organism>
<dbReference type="EMBL" id="RBID01000002">
    <property type="protein sequence ID" value="RKQ62128.1"/>
    <property type="molecule type" value="Genomic_DNA"/>
</dbReference>
<dbReference type="SUPFAM" id="SSF143456">
    <property type="entry name" value="VC0467-like"/>
    <property type="match status" value="1"/>
</dbReference>
<dbReference type="NCBIfam" id="NF001266">
    <property type="entry name" value="PRK00228.1-1"/>
    <property type="match status" value="1"/>
</dbReference>
<evidence type="ECO:0000256" key="1">
    <source>
        <dbReference type="ARBA" id="ARBA00009600"/>
    </source>
</evidence>
<dbReference type="PANTHER" id="PTHR30327">
    <property type="entry name" value="UNCHARACTERIZED PROTEIN YQGE"/>
    <property type="match status" value="1"/>
</dbReference>
<evidence type="ECO:0000313" key="4">
    <source>
        <dbReference type="Proteomes" id="UP000279384"/>
    </source>
</evidence>
<evidence type="ECO:0000256" key="2">
    <source>
        <dbReference type="HAMAP-Rule" id="MF_00758"/>
    </source>
</evidence>
<proteinExistence type="inferred from homology"/>
<evidence type="ECO:0000313" key="3">
    <source>
        <dbReference type="EMBL" id="RKQ62128.1"/>
    </source>
</evidence>
<comment type="caution">
    <text evidence="3">The sequence shown here is derived from an EMBL/GenBank/DDBJ whole genome shotgun (WGS) entry which is preliminary data.</text>
</comment>
<dbReference type="InterPro" id="IPR003774">
    <property type="entry name" value="AlgH-like"/>
</dbReference>
<dbReference type="GO" id="GO:0005829">
    <property type="term" value="C:cytosol"/>
    <property type="evidence" value="ECO:0007669"/>
    <property type="project" value="TreeGrafter"/>
</dbReference>
<accession>A0A495BKE0</accession>
<dbReference type="Gene3D" id="3.40.1740.10">
    <property type="entry name" value="VC0467-like"/>
    <property type="match status" value="1"/>
</dbReference>
<comment type="similarity">
    <text evidence="1 2">Belongs to the UPF0301 (AlgH) family.</text>
</comment>
<dbReference type="AlphaFoldDB" id="A0A495BKE0"/>
<reference evidence="3 4" key="1">
    <citation type="submission" date="2018-10" db="EMBL/GenBank/DDBJ databases">
        <title>Genomic Encyclopedia of Type Strains, Phase IV (KMG-IV): sequencing the most valuable type-strain genomes for metagenomic binning, comparative biology and taxonomic classification.</title>
        <authorList>
            <person name="Goeker M."/>
        </authorList>
    </citation>
    <scope>NUCLEOTIDE SEQUENCE [LARGE SCALE GENOMIC DNA]</scope>
    <source>
        <strain evidence="3 4">DSM 3303</strain>
    </source>
</reference>
<gene>
    <name evidence="3" type="ORF">C8E02_0184</name>
</gene>
<sequence length="186" mass="20069">MDTLTLAHHFLIAMPSMTDPLFAKSIVYICEHGEQGAMGMIINKPSGLVLAQLLEQIDLPLANDEANTVPVHFGGPVQPDRGFVLHTPIGNWQSTLTITDDMALTTSKDILQAVSEAQGPDKLLVSLGYSGWEKGQLEEEIAANQWLTVAAADWVIFDTPSEARFDSAIKLLGFDPALLCTDAGHA</sequence>
<dbReference type="HAMAP" id="MF_00758">
    <property type="entry name" value="UPF0301"/>
    <property type="match status" value="1"/>
</dbReference>
<dbReference type="RefSeq" id="WP_120809295.1">
    <property type="nucleotide sequence ID" value="NZ_RBID01000002.1"/>
</dbReference>
<name>A0A495BKE0_VOGIN</name>
<dbReference type="PANTHER" id="PTHR30327:SF1">
    <property type="entry name" value="UPF0301 PROTEIN YQGE"/>
    <property type="match status" value="1"/>
</dbReference>
<protein>
    <recommendedName>
        <fullName evidence="2">UPF0301 protein C8E02_0184</fullName>
    </recommendedName>
</protein>
<dbReference type="Pfam" id="PF02622">
    <property type="entry name" value="DUF179"/>
    <property type="match status" value="1"/>
</dbReference>
<dbReference type="Proteomes" id="UP000279384">
    <property type="component" value="Unassembled WGS sequence"/>
</dbReference>